<accession>A0A4P2SLQ8</accession>
<evidence type="ECO:0000313" key="2">
    <source>
        <dbReference type="Proteomes" id="UP000792865"/>
    </source>
</evidence>
<dbReference type="OMA" id="LYHINTH"/>
<reference evidence="1" key="1">
    <citation type="submission" date="2017-08" db="EMBL/GenBank/DDBJ databases">
        <title>Genome sequence of Candidatus Hamiltonella defensa from Acyrthosiphon pisum strain MI47.</title>
        <authorList>
            <person name="Patel V.A."/>
            <person name="Chevignon G."/>
            <person name="Russell J.A."/>
            <person name="Oliver K.M."/>
        </authorList>
    </citation>
    <scope>NUCLEOTIDE SEQUENCE</scope>
    <source>
        <strain evidence="1">MI47</strain>
    </source>
</reference>
<sequence>MSKKIIYYYILIIFFGILTGGVCGFIYAYYHPMDEISGYWKTNYFFSTPVGLYHINTHVHINGRTITLSSDLYDQKSNLKINQNSVYTIIDISDRVFSEKSESFITDKVQNDETLDSLFKAPFSISRPTFYFLDENTVLVDQSQGLMILSARLWQRSR</sequence>
<organism evidence="1 2">
    <name type="scientific">Candidatus Williamhamiltonella defendens</name>
    <dbReference type="NCBI Taxonomy" id="138072"/>
    <lineage>
        <taxon>Bacteria</taxon>
        <taxon>Pseudomonadati</taxon>
        <taxon>Pseudomonadota</taxon>
        <taxon>Gammaproteobacteria</taxon>
        <taxon>Enterobacterales</taxon>
        <taxon>Enterobacteriaceae</taxon>
        <taxon>aphid secondary symbionts</taxon>
        <taxon>Candidatus Williamhamiltonella</taxon>
    </lineage>
</organism>
<dbReference type="EMBL" id="CP022932">
    <property type="protein sequence ID" value="ASV32800.1"/>
    <property type="molecule type" value="Genomic_DNA"/>
</dbReference>
<evidence type="ECO:0000313" key="1">
    <source>
        <dbReference type="EMBL" id="ASV32800.1"/>
    </source>
</evidence>
<protein>
    <submittedName>
        <fullName evidence="1">Uncharacterized protein</fullName>
    </submittedName>
</protein>
<proteinExistence type="predicted"/>
<dbReference type="Proteomes" id="UP000792865">
    <property type="component" value="Chromosome"/>
</dbReference>
<dbReference type="GeneID" id="66259952"/>
<dbReference type="AlphaFoldDB" id="A0A4P2SLQ8"/>
<dbReference type="RefSeq" id="WP_012737750.1">
    <property type="nucleotide sequence ID" value="NZ_CADIJH010000005.1"/>
</dbReference>
<name>A0A4P2SLQ8_9ENTR</name>
<gene>
    <name evidence="1" type="ORF">CJJ18_00030</name>
</gene>